<protein>
    <submittedName>
        <fullName evidence="2">DUF480 domain-containing protein</fullName>
    </submittedName>
</protein>
<organism evidence="2 3">
    <name type="scientific">Trinickia dinghuensis</name>
    <dbReference type="NCBI Taxonomy" id="2291023"/>
    <lineage>
        <taxon>Bacteria</taxon>
        <taxon>Pseudomonadati</taxon>
        <taxon>Pseudomonadota</taxon>
        <taxon>Betaproteobacteria</taxon>
        <taxon>Burkholderiales</taxon>
        <taxon>Burkholderiaceae</taxon>
        <taxon>Trinickia</taxon>
    </lineage>
</organism>
<keyword evidence="3" id="KW-1185">Reference proteome</keyword>
<comment type="caution">
    <text evidence="2">The sequence shown here is derived from an EMBL/GenBank/DDBJ whole genome shotgun (WGS) entry which is preliminary data.</text>
</comment>
<accession>A0A3D8K361</accession>
<reference evidence="2 3" key="1">
    <citation type="submission" date="2018-08" db="EMBL/GenBank/DDBJ databases">
        <title>Paraburkholderia sp. DHOM06 isolated from forest soil.</title>
        <authorList>
            <person name="Gao Z.-H."/>
            <person name="Qiu L.-H."/>
        </authorList>
    </citation>
    <scope>NUCLEOTIDE SEQUENCE [LARGE SCALE GENOMIC DNA]</scope>
    <source>
        <strain evidence="2 3">DHOM06</strain>
    </source>
</reference>
<name>A0A3D8K361_9BURK</name>
<dbReference type="PANTHER" id="PTHR38768:SF1">
    <property type="entry name" value="UPF0502 PROTEIN YCEH"/>
    <property type="match status" value="1"/>
</dbReference>
<gene>
    <name evidence="2" type="ORF">DWV00_12370</name>
</gene>
<sequence>MAQPIRELTPLEARVLGVLVEKQHTVPDTYPLSLNALTAGCNQKTARSPVMSAIEPDVQTAIDGLKRLSLVMEASSSRVTRYEHNMNRVLGIPSQAAALLTIMLLRGPQTAAELRMNAARLHGFADNSSVEAFLDELAAREPALAVKLPCAPGERESRWMHLMCGEVSIEQFATARESAGESVSSGELETLRAEQTRLAAEVVRLRALVERMAAELGISIDRPEQD</sequence>
<dbReference type="InterPro" id="IPR036388">
    <property type="entry name" value="WH-like_DNA-bd_sf"/>
</dbReference>
<dbReference type="SUPFAM" id="SSF46785">
    <property type="entry name" value="Winged helix' DNA-binding domain"/>
    <property type="match status" value="2"/>
</dbReference>
<dbReference type="EMBL" id="QRGA01000006">
    <property type="protein sequence ID" value="RDU99021.1"/>
    <property type="molecule type" value="Genomic_DNA"/>
</dbReference>
<dbReference type="InterPro" id="IPR036390">
    <property type="entry name" value="WH_DNA-bd_sf"/>
</dbReference>
<dbReference type="HAMAP" id="MF_01584">
    <property type="entry name" value="UPF0502"/>
    <property type="match status" value="1"/>
</dbReference>
<proteinExistence type="inferred from homology"/>
<evidence type="ECO:0000256" key="1">
    <source>
        <dbReference type="HAMAP-Rule" id="MF_01584"/>
    </source>
</evidence>
<comment type="similarity">
    <text evidence="1">Belongs to the UPF0502 family.</text>
</comment>
<dbReference type="Gene3D" id="1.10.10.10">
    <property type="entry name" value="Winged helix-like DNA-binding domain superfamily/Winged helix DNA-binding domain"/>
    <property type="match status" value="2"/>
</dbReference>
<dbReference type="Proteomes" id="UP000256838">
    <property type="component" value="Unassembled WGS sequence"/>
</dbReference>
<evidence type="ECO:0000313" key="2">
    <source>
        <dbReference type="EMBL" id="RDU99021.1"/>
    </source>
</evidence>
<dbReference type="OrthoDB" id="9784785at2"/>
<dbReference type="InterPro" id="IPR007432">
    <property type="entry name" value="DUF480"/>
</dbReference>
<dbReference type="RefSeq" id="WP_115533836.1">
    <property type="nucleotide sequence ID" value="NZ_QRGA01000006.1"/>
</dbReference>
<evidence type="ECO:0000313" key="3">
    <source>
        <dbReference type="Proteomes" id="UP000256838"/>
    </source>
</evidence>
<dbReference type="Pfam" id="PF04337">
    <property type="entry name" value="DUF480"/>
    <property type="match status" value="1"/>
</dbReference>
<dbReference type="PANTHER" id="PTHR38768">
    <property type="entry name" value="UPF0502 PROTEIN YCEH"/>
    <property type="match status" value="1"/>
</dbReference>
<dbReference type="AlphaFoldDB" id="A0A3D8K361"/>